<dbReference type="RefSeq" id="WP_043607186.1">
    <property type="nucleotide sequence ID" value="NZ_AXCY01000052.1"/>
</dbReference>
<gene>
    <name evidence="2" type="ORF">N868_15550</name>
</gene>
<dbReference type="Proteomes" id="UP000029839">
    <property type="component" value="Unassembled WGS sequence"/>
</dbReference>
<protein>
    <submittedName>
        <fullName evidence="2">Uncharacterized protein</fullName>
    </submittedName>
</protein>
<evidence type="ECO:0000313" key="3">
    <source>
        <dbReference type="Proteomes" id="UP000029839"/>
    </source>
</evidence>
<proteinExistence type="predicted"/>
<reference evidence="2 3" key="2">
    <citation type="journal article" date="2015" name="Stand. Genomic Sci.">
        <title>Draft genome sequence of Cellulomonas carbonis T26(T) and comparative analysis of six Cellulomonas genomes.</title>
        <authorList>
            <person name="Zhuang W."/>
            <person name="Zhang S."/>
            <person name="Xia X."/>
            <person name="Wang G."/>
        </authorList>
    </citation>
    <scope>NUCLEOTIDE SEQUENCE [LARGE SCALE GENOMIC DNA]</scope>
    <source>
        <strain evidence="2 3">T26</strain>
    </source>
</reference>
<comment type="caution">
    <text evidence="2">The sequence shown here is derived from an EMBL/GenBank/DDBJ whole genome shotgun (WGS) entry which is preliminary data.</text>
</comment>
<reference evidence="2 3" key="1">
    <citation type="submission" date="2013-08" db="EMBL/GenBank/DDBJ databases">
        <title>Genome sequencing of Cellulomonas carbonis T26.</title>
        <authorList>
            <person name="Chen F."/>
            <person name="Li Y."/>
            <person name="Wang G."/>
        </authorList>
    </citation>
    <scope>NUCLEOTIDE SEQUENCE [LARGE SCALE GENOMIC DNA]</scope>
    <source>
        <strain evidence="2 3">T26</strain>
    </source>
</reference>
<feature type="region of interest" description="Disordered" evidence="1">
    <location>
        <begin position="1"/>
        <end position="21"/>
    </location>
</feature>
<organism evidence="2 3">
    <name type="scientific">Cellulomonas carbonis T26</name>
    <dbReference type="NCBI Taxonomy" id="947969"/>
    <lineage>
        <taxon>Bacteria</taxon>
        <taxon>Bacillati</taxon>
        <taxon>Actinomycetota</taxon>
        <taxon>Actinomycetes</taxon>
        <taxon>Micrococcales</taxon>
        <taxon>Cellulomonadaceae</taxon>
        <taxon>Cellulomonas</taxon>
    </lineage>
</organism>
<name>A0A0A0BR23_9CELL</name>
<keyword evidence="3" id="KW-1185">Reference proteome</keyword>
<dbReference type="AlphaFoldDB" id="A0A0A0BR23"/>
<evidence type="ECO:0000256" key="1">
    <source>
        <dbReference type="SAM" id="MobiDB-lite"/>
    </source>
</evidence>
<sequence>MAAAAVGCGQQGAGPAFSAQDLESAPEFQRRMFSDGVISADEYRQAVMAQRDCVEEAGYETTPIVAAGSLLTFDATADYSDAADPEEEDRQFLATMQECSDEYVKFVGYAWSSSQVVADGPERDQMRREMAQCVTDAGVDMELDVTEQDLLPALEAALGGASQEERQLIQDCVSEFGDLFLAEPDR</sequence>
<feature type="compositionally biased region" description="Low complexity" evidence="1">
    <location>
        <begin position="1"/>
        <end position="16"/>
    </location>
</feature>
<evidence type="ECO:0000313" key="2">
    <source>
        <dbReference type="EMBL" id="KGM10395.1"/>
    </source>
</evidence>
<accession>A0A0A0BR23</accession>
<dbReference type="EMBL" id="AXCY01000052">
    <property type="protein sequence ID" value="KGM10395.1"/>
    <property type="molecule type" value="Genomic_DNA"/>
</dbReference>